<dbReference type="EMBL" id="CM055751">
    <property type="protein sequence ID" value="KAJ7993075.1"/>
    <property type="molecule type" value="Genomic_DNA"/>
</dbReference>
<reference evidence="1" key="1">
    <citation type="submission" date="2021-05" db="EMBL/GenBank/DDBJ databases">
        <authorList>
            <person name="Pan Q."/>
            <person name="Jouanno E."/>
            <person name="Zahm M."/>
            <person name="Klopp C."/>
            <person name="Cabau C."/>
            <person name="Louis A."/>
            <person name="Berthelot C."/>
            <person name="Parey E."/>
            <person name="Roest Crollius H."/>
            <person name="Montfort J."/>
            <person name="Robinson-Rechavi M."/>
            <person name="Bouchez O."/>
            <person name="Lampietro C."/>
            <person name="Lopez Roques C."/>
            <person name="Donnadieu C."/>
            <person name="Postlethwait J."/>
            <person name="Bobe J."/>
            <person name="Dillon D."/>
            <person name="Chandos A."/>
            <person name="von Hippel F."/>
            <person name="Guiguen Y."/>
        </authorList>
    </citation>
    <scope>NUCLEOTIDE SEQUENCE</scope>
    <source>
        <strain evidence="1">YG-Jan2019</strain>
    </source>
</reference>
<comment type="caution">
    <text evidence="1">The sequence shown here is derived from an EMBL/GenBank/DDBJ whole genome shotgun (WGS) entry which is preliminary data.</text>
</comment>
<protein>
    <submittedName>
        <fullName evidence="1">Uncharacterized protein</fullName>
    </submittedName>
</protein>
<name>A0ACC2FPB7_DALPE</name>
<sequence length="103" mass="10710">MSAVLYMGPGATAMMKLKCRESTAAHDPLTLRNITGGCGRRPFSVSGAPGGVSRFLEFANSPRACRGLGSGPYPDHRGLRPVSNGPGSRTPMSLCNSAANTML</sequence>
<gene>
    <name evidence="1" type="ORF">DPEC_G00268670</name>
</gene>
<dbReference type="Proteomes" id="UP001157502">
    <property type="component" value="Chromosome 24"/>
</dbReference>
<evidence type="ECO:0000313" key="1">
    <source>
        <dbReference type="EMBL" id="KAJ7993075.1"/>
    </source>
</evidence>
<accession>A0ACC2FPB7</accession>
<proteinExistence type="predicted"/>
<evidence type="ECO:0000313" key="2">
    <source>
        <dbReference type="Proteomes" id="UP001157502"/>
    </source>
</evidence>
<keyword evidence="2" id="KW-1185">Reference proteome</keyword>
<organism evidence="1 2">
    <name type="scientific">Dallia pectoralis</name>
    <name type="common">Alaska blackfish</name>
    <dbReference type="NCBI Taxonomy" id="75939"/>
    <lineage>
        <taxon>Eukaryota</taxon>
        <taxon>Metazoa</taxon>
        <taxon>Chordata</taxon>
        <taxon>Craniata</taxon>
        <taxon>Vertebrata</taxon>
        <taxon>Euteleostomi</taxon>
        <taxon>Actinopterygii</taxon>
        <taxon>Neopterygii</taxon>
        <taxon>Teleostei</taxon>
        <taxon>Protacanthopterygii</taxon>
        <taxon>Esociformes</taxon>
        <taxon>Umbridae</taxon>
        <taxon>Dallia</taxon>
    </lineage>
</organism>